<accession>A0A1A6XTN7</accession>
<protein>
    <submittedName>
        <fullName evidence="2">Potassium-transporting system small peptide KdpF</fullName>
    </submittedName>
</protein>
<gene>
    <name evidence="2" type="ORF">A9K58_12525</name>
</gene>
<reference evidence="2 3" key="1">
    <citation type="submission" date="2016-05" db="EMBL/GenBank/DDBJ databases">
        <title>Draft Genome Sequences of Stenotrophomonas maltophilia Strains Sm32COP, Sm41DVV, Sm46PAILV, SmF3, SmF22, SmSOFb1 and SmCVFa1, Isolated from Different Manures, in France.</title>
        <authorList>
            <person name="Nazaret S."/>
            <person name="Bodilis J."/>
        </authorList>
    </citation>
    <scope>NUCLEOTIDE SEQUENCE [LARGE SCALE GENOMIC DNA]</scope>
    <source>
        <strain evidence="2 3">Sm46PAILV</strain>
    </source>
</reference>
<keyword evidence="1" id="KW-0472">Membrane</keyword>
<dbReference type="AlphaFoldDB" id="A0A1A6XTN7"/>
<dbReference type="Proteomes" id="UP000092256">
    <property type="component" value="Unassembled WGS sequence"/>
</dbReference>
<comment type="caution">
    <text evidence="2">The sequence shown here is derived from an EMBL/GenBank/DDBJ whole genome shotgun (WGS) entry which is preliminary data.</text>
</comment>
<proteinExistence type="predicted"/>
<dbReference type="EMBL" id="LYVJ01000009">
    <property type="protein sequence ID" value="OBU65961.1"/>
    <property type="molecule type" value="Genomic_DNA"/>
</dbReference>
<name>A0A1A6XTN7_STEMA</name>
<keyword evidence="1" id="KW-1133">Transmembrane helix</keyword>
<evidence type="ECO:0000313" key="3">
    <source>
        <dbReference type="Proteomes" id="UP000092256"/>
    </source>
</evidence>
<evidence type="ECO:0000313" key="2">
    <source>
        <dbReference type="EMBL" id="OBU65961.1"/>
    </source>
</evidence>
<sequence>MEGFHQDTAAMSPWLSLLCGVVALVAAACLLHVMLLPAAGRQ</sequence>
<feature type="transmembrane region" description="Helical" evidence="1">
    <location>
        <begin position="14"/>
        <end position="36"/>
    </location>
</feature>
<organism evidence="2 3">
    <name type="scientific">Stenotrophomonas maltophilia</name>
    <name type="common">Pseudomonas maltophilia</name>
    <name type="synonym">Xanthomonas maltophilia</name>
    <dbReference type="NCBI Taxonomy" id="40324"/>
    <lineage>
        <taxon>Bacteria</taxon>
        <taxon>Pseudomonadati</taxon>
        <taxon>Pseudomonadota</taxon>
        <taxon>Gammaproteobacteria</taxon>
        <taxon>Lysobacterales</taxon>
        <taxon>Lysobacteraceae</taxon>
        <taxon>Stenotrophomonas</taxon>
        <taxon>Stenotrophomonas maltophilia group</taxon>
    </lineage>
</organism>
<keyword evidence="1" id="KW-0812">Transmembrane</keyword>
<evidence type="ECO:0000256" key="1">
    <source>
        <dbReference type="SAM" id="Phobius"/>
    </source>
</evidence>